<keyword evidence="2" id="KW-1185">Reference proteome</keyword>
<evidence type="ECO:0000313" key="1">
    <source>
        <dbReference type="EMBL" id="KAH3810024.1"/>
    </source>
</evidence>
<dbReference type="AlphaFoldDB" id="A0A9D4G3S6"/>
<proteinExistence type="predicted"/>
<dbReference type="Proteomes" id="UP000828390">
    <property type="component" value="Unassembled WGS sequence"/>
</dbReference>
<organism evidence="1 2">
    <name type="scientific">Dreissena polymorpha</name>
    <name type="common">Zebra mussel</name>
    <name type="synonym">Mytilus polymorpha</name>
    <dbReference type="NCBI Taxonomy" id="45954"/>
    <lineage>
        <taxon>Eukaryota</taxon>
        <taxon>Metazoa</taxon>
        <taxon>Spiralia</taxon>
        <taxon>Lophotrochozoa</taxon>
        <taxon>Mollusca</taxon>
        <taxon>Bivalvia</taxon>
        <taxon>Autobranchia</taxon>
        <taxon>Heteroconchia</taxon>
        <taxon>Euheterodonta</taxon>
        <taxon>Imparidentia</taxon>
        <taxon>Neoheterodontei</taxon>
        <taxon>Myida</taxon>
        <taxon>Dreissenoidea</taxon>
        <taxon>Dreissenidae</taxon>
        <taxon>Dreissena</taxon>
    </lineage>
</organism>
<accession>A0A9D4G3S6</accession>
<gene>
    <name evidence="1" type="ORF">DPMN_138406</name>
</gene>
<comment type="caution">
    <text evidence="1">The sequence shown here is derived from an EMBL/GenBank/DDBJ whole genome shotgun (WGS) entry which is preliminary data.</text>
</comment>
<evidence type="ECO:0000313" key="2">
    <source>
        <dbReference type="Proteomes" id="UP000828390"/>
    </source>
</evidence>
<dbReference type="EMBL" id="JAIWYP010000006">
    <property type="protein sequence ID" value="KAH3810024.1"/>
    <property type="molecule type" value="Genomic_DNA"/>
</dbReference>
<name>A0A9D4G3S6_DREPO</name>
<sequence length="80" mass="9333">MYKLLSGNEWKAQIQFLGHSVGPLFEPSLKQLQKQEPLIHLLWSEMSDLFVALLVIQHNNSERQHTNTIQNKVMYQVNSN</sequence>
<protein>
    <submittedName>
        <fullName evidence="1">Uncharacterized protein</fullName>
    </submittedName>
</protein>
<reference evidence="1" key="1">
    <citation type="journal article" date="2019" name="bioRxiv">
        <title>The Genome of the Zebra Mussel, Dreissena polymorpha: A Resource for Invasive Species Research.</title>
        <authorList>
            <person name="McCartney M.A."/>
            <person name="Auch B."/>
            <person name="Kono T."/>
            <person name="Mallez S."/>
            <person name="Zhang Y."/>
            <person name="Obille A."/>
            <person name="Becker A."/>
            <person name="Abrahante J.E."/>
            <person name="Garbe J."/>
            <person name="Badalamenti J.P."/>
            <person name="Herman A."/>
            <person name="Mangelson H."/>
            <person name="Liachko I."/>
            <person name="Sullivan S."/>
            <person name="Sone E.D."/>
            <person name="Koren S."/>
            <person name="Silverstein K.A.T."/>
            <person name="Beckman K.B."/>
            <person name="Gohl D.M."/>
        </authorList>
    </citation>
    <scope>NUCLEOTIDE SEQUENCE</scope>
    <source>
        <strain evidence="1">Duluth1</strain>
        <tissue evidence="1">Whole animal</tissue>
    </source>
</reference>
<reference evidence="1" key="2">
    <citation type="submission" date="2020-11" db="EMBL/GenBank/DDBJ databases">
        <authorList>
            <person name="McCartney M.A."/>
            <person name="Auch B."/>
            <person name="Kono T."/>
            <person name="Mallez S."/>
            <person name="Becker A."/>
            <person name="Gohl D.M."/>
            <person name="Silverstein K.A.T."/>
            <person name="Koren S."/>
            <person name="Bechman K.B."/>
            <person name="Herman A."/>
            <person name="Abrahante J.E."/>
            <person name="Garbe J."/>
        </authorList>
    </citation>
    <scope>NUCLEOTIDE SEQUENCE</scope>
    <source>
        <strain evidence="1">Duluth1</strain>
        <tissue evidence="1">Whole animal</tissue>
    </source>
</reference>